<evidence type="ECO:0000256" key="1">
    <source>
        <dbReference type="PIRSR" id="PIRSR605502-1"/>
    </source>
</evidence>
<feature type="binding site" evidence="1">
    <location>
        <position position="82"/>
    </location>
    <ligand>
        <name>Mg(2+)</name>
        <dbReference type="ChEBI" id="CHEBI:18420"/>
        <label>1</label>
    </ligand>
</feature>
<feature type="binding site" evidence="1">
    <location>
        <position position="83"/>
    </location>
    <ligand>
        <name>Mg(2+)</name>
        <dbReference type="ChEBI" id="CHEBI:18420"/>
        <label>1</label>
    </ligand>
</feature>
<keyword evidence="1" id="KW-0460">Magnesium</keyword>
<keyword evidence="2" id="KW-0378">Hydrolase</keyword>
<evidence type="ECO:0000313" key="3">
    <source>
        <dbReference type="Proteomes" id="UP000323221"/>
    </source>
</evidence>
<dbReference type="InterPro" id="IPR050792">
    <property type="entry name" value="ADP-ribosylglycohydrolase"/>
</dbReference>
<dbReference type="SUPFAM" id="SSF101478">
    <property type="entry name" value="ADP-ribosylglycohydrolase"/>
    <property type="match status" value="1"/>
</dbReference>
<keyword evidence="3" id="KW-1185">Reference proteome</keyword>
<dbReference type="GO" id="GO:0016787">
    <property type="term" value="F:hydrolase activity"/>
    <property type="evidence" value="ECO:0007669"/>
    <property type="project" value="UniProtKB-KW"/>
</dbReference>
<name>A0A5M8Q9J5_9MICO</name>
<accession>A0A5M8Q9J5</accession>
<gene>
    <name evidence="2" type="ORF">FQ330_10700</name>
</gene>
<dbReference type="PANTHER" id="PTHR16222:SF12">
    <property type="entry name" value="ADP-RIBOSYLGLYCOHYDROLASE-RELATED"/>
    <property type="match status" value="1"/>
</dbReference>
<dbReference type="Gene3D" id="1.10.4080.10">
    <property type="entry name" value="ADP-ribosylation/Crystallin J1"/>
    <property type="match status" value="1"/>
</dbReference>
<comment type="cofactor">
    <cofactor evidence="1">
        <name>Mg(2+)</name>
        <dbReference type="ChEBI" id="CHEBI:18420"/>
    </cofactor>
    <text evidence="1">Binds 2 magnesium ions per subunit.</text>
</comment>
<dbReference type="EMBL" id="VOIR01000016">
    <property type="protein sequence ID" value="KAA6431232.1"/>
    <property type="molecule type" value="Genomic_DNA"/>
</dbReference>
<comment type="caution">
    <text evidence="2">The sequence shown here is derived from an EMBL/GenBank/DDBJ whole genome shotgun (WGS) entry which is preliminary data.</text>
</comment>
<keyword evidence="1" id="KW-0479">Metal-binding</keyword>
<proteinExistence type="predicted"/>
<feature type="binding site" evidence="1">
    <location>
        <position position="81"/>
    </location>
    <ligand>
        <name>Mg(2+)</name>
        <dbReference type="ChEBI" id="CHEBI:18420"/>
        <label>1</label>
    </ligand>
</feature>
<organism evidence="2 3">
    <name type="scientific">Agrococcus sediminis</name>
    <dbReference type="NCBI Taxonomy" id="2599924"/>
    <lineage>
        <taxon>Bacteria</taxon>
        <taxon>Bacillati</taxon>
        <taxon>Actinomycetota</taxon>
        <taxon>Actinomycetes</taxon>
        <taxon>Micrococcales</taxon>
        <taxon>Microbacteriaceae</taxon>
        <taxon>Agrococcus</taxon>
    </lineage>
</organism>
<evidence type="ECO:0000313" key="2">
    <source>
        <dbReference type="EMBL" id="KAA6431232.1"/>
    </source>
</evidence>
<dbReference type="AlphaFoldDB" id="A0A5M8Q9J5"/>
<reference evidence="2 3" key="1">
    <citation type="submission" date="2019-08" db="EMBL/GenBank/DDBJ databases">
        <title>Agrococcus lahaulensis sp. nov., isolated from a cold desert of the Indian Himalayas.</title>
        <authorList>
            <person name="Qu J.H."/>
        </authorList>
    </citation>
    <scope>NUCLEOTIDE SEQUENCE [LARGE SCALE GENOMIC DNA]</scope>
    <source>
        <strain evidence="2 3">NS18</strain>
    </source>
</reference>
<protein>
    <submittedName>
        <fullName evidence="2">ADP-ribosylglycohydrolase family protein</fullName>
    </submittedName>
</protein>
<dbReference type="Pfam" id="PF03747">
    <property type="entry name" value="ADP_ribosyl_GH"/>
    <property type="match status" value="1"/>
</dbReference>
<feature type="binding site" evidence="1">
    <location>
        <position position="322"/>
    </location>
    <ligand>
        <name>Mg(2+)</name>
        <dbReference type="ChEBI" id="CHEBI:18420"/>
        <label>1</label>
    </ligand>
</feature>
<feature type="binding site" evidence="1">
    <location>
        <position position="323"/>
    </location>
    <ligand>
        <name>Mg(2+)</name>
        <dbReference type="ChEBI" id="CHEBI:18420"/>
        <label>1</label>
    </ligand>
</feature>
<dbReference type="Proteomes" id="UP000323221">
    <property type="component" value="Unassembled WGS sequence"/>
</dbReference>
<dbReference type="OrthoDB" id="3506610at2"/>
<sequence>MPVHDLIGDPMTDAAFADVATAALAGAAVADALGGAAEGNTPEAIQQRYGGTIEGIVPPFLDDWRTARPIAPYHKGDGHVTDDTLMTNLLVDVYAQVRRHLTAHDIADHLVPRMIGDVQWIPELEAEALPLQRVFLAEKWLVARLHYGHVDPREAGVGNVVNCGATMYVAPVGLVNAGDARGAYAEAIDIAGAHQSSYGREAAGVFAAAVAAAAAPGASVDGVLDEAVGLARDGTRAALEAVVDAGRGLDGWRDGGLAQLREAVRPFDTVGDTYRQPAMDARLPSRTKAIEELPIAFGLLAACRGDYREAVLGAVNYGRDSDSIAVMAGSIAGALGGLAAVPAEWIDAVGEASRLDLRAPGATMAAVAAEVWQADDARHRARAAAAAALGLSA</sequence>
<feature type="binding site" evidence="1">
    <location>
        <position position="320"/>
    </location>
    <ligand>
        <name>Mg(2+)</name>
        <dbReference type="ChEBI" id="CHEBI:18420"/>
        <label>1</label>
    </ligand>
</feature>
<dbReference type="PANTHER" id="PTHR16222">
    <property type="entry name" value="ADP-RIBOSYLGLYCOHYDROLASE"/>
    <property type="match status" value="1"/>
</dbReference>
<dbReference type="InterPro" id="IPR005502">
    <property type="entry name" value="Ribosyl_crysJ1"/>
</dbReference>
<dbReference type="GO" id="GO:0046872">
    <property type="term" value="F:metal ion binding"/>
    <property type="evidence" value="ECO:0007669"/>
    <property type="project" value="UniProtKB-KW"/>
</dbReference>
<dbReference type="InterPro" id="IPR036705">
    <property type="entry name" value="Ribosyl_crysJ1_sf"/>
</dbReference>